<protein>
    <submittedName>
        <fullName evidence="3">Kinetoplast-associated protein KAP</fullName>
    </submittedName>
</protein>
<name>A0ABR2IGW6_9PEZI</name>
<proteinExistence type="predicted"/>
<evidence type="ECO:0000313" key="3">
    <source>
        <dbReference type="EMBL" id="KAK8862822.1"/>
    </source>
</evidence>
<reference evidence="3 4" key="1">
    <citation type="journal article" date="2024" name="IMA Fungus">
        <title>Apiospora arundinis, a panoply of carbohydrate-active enzymes and secondary metabolites.</title>
        <authorList>
            <person name="Sorensen T."/>
            <person name="Petersen C."/>
            <person name="Muurmann A.T."/>
            <person name="Christiansen J.V."/>
            <person name="Brundto M.L."/>
            <person name="Overgaard C.K."/>
            <person name="Boysen A.T."/>
            <person name="Wollenberg R.D."/>
            <person name="Larsen T.O."/>
            <person name="Sorensen J.L."/>
            <person name="Nielsen K.L."/>
            <person name="Sondergaard T.E."/>
        </authorList>
    </citation>
    <scope>NUCLEOTIDE SEQUENCE [LARGE SCALE GENOMIC DNA]</scope>
    <source>
        <strain evidence="3 4">AAU 773</strain>
    </source>
</reference>
<comment type="caution">
    <text evidence="3">The sequence shown here is derived from an EMBL/GenBank/DDBJ whole genome shotgun (WGS) entry which is preliminary data.</text>
</comment>
<dbReference type="Proteomes" id="UP001390339">
    <property type="component" value="Unassembled WGS sequence"/>
</dbReference>
<sequence>MDPGPAKIISLTRETSRTGTATSRALSQLLAAARYTPKEVCDVSKAMSDLSVMLGYLSRDWNSLDPEIKKKKKKAKKAKSIQRKLPKPKLRRQIASALERINVLHGEIQALVDPGNAAARLLWAFRRTRWRTLLRQVESYKLGIRMICDILALTCQLKDLAEDLTTTLGEDIMNRWQETENTVQACHQFIKVTMADLDHEHSQAAESQEVDSQEGIRDQDSDAIQHILIKDAVTWLHCLVFSAMEAKHLLDGQGEGMEENKEGGDTKADVARIDIVPASNQNSKPVSVIQILPNAKIVVNKLLSEWTTLPKSAIYMKTVDAPLAVDTPLAYDSDTSSSGSSLSLSDGGLGNPLDNNSDVRFIDARGRRYRIPWDVAKTWVGMEGLINQMFCRVPGLWPHVLNERFDLVRRDNVILMPHIYEKIIKPGDFIVMRMWPPERLPSVAPPPPPGIQFPGGIPLRGPPRPGGVPVSPRPARGRTRRAPNLSGPVYVGN</sequence>
<dbReference type="InterPro" id="IPR054464">
    <property type="entry name" value="ULD_fung"/>
</dbReference>
<organism evidence="3 4">
    <name type="scientific">Apiospora arundinis</name>
    <dbReference type="NCBI Taxonomy" id="335852"/>
    <lineage>
        <taxon>Eukaryota</taxon>
        <taxon>Fungi</taxon>
        <taxon>Dikarya</taxon>
        <taxon>Ascomycota</taxon>
        <taxon>Pezizomycotina</taxon>
        <taxon>Sordariomycetes</taxon>
        <taxon>Xylariomycetidae</taxon>
        <taxon>Amphisphaeriales</taxon>
        <taxon>Apiosporaceae</taxon>
        <taxon>Apiospora</taxon>
    </lineage>
</organism>
<feature type="region of interest" description="Disordered" evidence="1">
    <location>
        <begin position="445"/>
        <end position="493"/>
    </location>
</feature>
<accession>A0ABR2IGW6</accession>
<evidence type="ECO:0000313" key="4">
    <source>
        <dbReference type="Proteomes" id="UP001390339"/>
    </source>
</evidence>
<dbReference type="EMBL" id="JAPCWZ010000005">
    <property type="protein sequence ID" value="KAK8862822.1"/>
    <property type="molecule type" value="Genomic_DNA"/>
</dbReference>
<evidence type="ECO:0000256" key="1">
    <source>
        <dbReference type="SAM" id="MobiDB-lite"/>
    </source>
</evidence>
<keyword evidence="4" id="KW-1185">Reference proteome</keyword>
<gene>
    <name evidence="3" type="ORF">PGQ11_009057</name>
</gene>
<feature type="domain" description="Ubiquitin-like" evidence="2">
    <location>
        <begin position="357"/>
        <end position="437"/>
    </location>
</feature>
<dbReference type="Pfam" id="PF22893">
    <property type="entry name" value="ULD_2"/>
    <property type="match status" value="1"/>
</dbReference>
<evidence type="ECO:0000259" key="2">
    <source>
        <dbReference type="Pfam" id="PF22893"/>
    </source>
</evidence>